<dbReference type="HAMAP" id="MF_00636">
    <property type="entry name" value="RapZ_like"/>
    <property type="match status" value="1"/>
</dbReference>
<evidence type="ECO:0000256" key="4">
    <source>
        <dbReference type="HAMAP-Rule" id="MF_00636"/>
    </source>
</evidence>
<keyword evidence="1 4" id="KW-0547">Nucleotide-binding</keyword>
<proteinExistence type="inferred from homology"/>
<dbReference type="RefSeq" id="WP_194214760.1">
    <property type="nucleotide sequence ID" value="NZ_CP061205.1"/>
</dbReference>
<feature type="binding site" evidence="4">
    <location>
        <begin position="21"/>
        <end position="28"/>
    </location>
    <ligand>
        <name>ATP</name>
        <dbReference type="ChEBI" id="CHEBI:30616"/>
    </ligand>
</feature>
<dbReference type="Pfam" id="PF22740">
    <property type="entry name" value="PapZ_C"/>
    <property type="match status" value="1"/>
</dbReference>
<keyword evidence="2 4" id="KW-0067">ATP-binding</keyword>
<dbReference type="EMBL" id="JBHRSL010000001">
    <property type="protein sequence ID" value="MFC3050363.1"/>
    <property type="molecule type" value="Genomic_DNA"/>
</dbReference>
<dbReference type="SUPFAM" id="SSF52540">
    <property type="entry name" value="P-loop containing nucleoside triphosphate hydrolases"/>
    <property type="match status" value="1"/>
</dbReference>
<dbReference type="InterPro" id="IPR005337">
    <property type="entry name" value="RapZ-like"/>
</dbReference>
<dbReference type="InterPro" id="IPR053930">
    <property type="entry name" value="RapZ-like_N"/>
</dbReference>
<dbReference type="NCBIfam" id="NF003828">
    <property type="entry name" value="PRK05416.1"/>
    <property type="match status" value="1"/>
</dbReference>
<feature type="domain" description="RapZ C-terminal" evidence="6">
    <location>
        <begin position="177"/>
        <end position="295"/>
    </location>
</feature>
<name>A0ABV7CZQ6_9PROT</name>
<evidence type="ECO:0000313" key="7">
    <source>
        <dbReference type="EMBL" id="MFC3050363.1"/>
    </source>
</evidence>
<evidence type="ECO:0000259" key="6">
    <source>
        <dbReference type="Pfam" id="PF22740"/>
    </source>
</evidence>
<evidence type="ECO:0000256" key="3">
    <source>
        <dbReference type="ARBA" id="ARBA00023134"/>
    </source>
</evidence>
<dbReference type="Pfam" id="PF03668">
    <property type="entry name" value="RapZ-like_N"/>
    <property type="match status" value="1"/>
</dbReference>
<dbReference type="InterPro" id="IPR027417">
    <property type="entry name" value="P-loop_NTPase"/>
</dbReference>
<dbReference type="InterPro" id="IPR053931">
    <property type="entry name" value="RapZ_C"/>
</dbReference>
<feature type="binding site" evidence="4">
    <location>
        <begin position="71"/>
        <end position="74"/>
    </location>
    <ligand>
        <name>GTP</name>
        <dbReference type="ChEBI" id="CHEBI:37565"/>
    </ligand>
</feature>
<keyword evidence="8" id="KW-1185">Reference proteome</keyword>
<dbReference type="PANTHER" id="PTHR30448:SF0">
    <property type="entry name" value="RNASE ADAPTER PROTEIN RAPZ"/>
    <property type="match status" value="1"/>
</dbReference>
<dbReference type="Proteomes" id="UP001595444">
    <property type="component" value="Unassembled WGS sequence"/>
</dbReference>
<organism evidence="7 8">
    <name type="scientific">Kordiimonas pumila</name>
    <dbReference type="NCBI Taxonomy" id="2161677"/>
    <lineage>
        <taxon>Bacteria</taxon>
        <taxon>Pseudomonadati</taxon>
        <taxon>Pseudomonadota</taxon>
        <taxon>Alphaproteobacteria</taxon>
        <taxon>Kordiimonadales</taxon>
        <taxon>Kordiimonadaceae</taxon>
        <taxon>Kordiimonas</taxon>
    </lineage>
</organism>
<keyword evidence="3 4" id="KW-0342">GTP-binding</keyword>
<evidence type="ECO:0000259" key="5">
    <source>
        <dbReference type="Pfam" id="PF03668"/>
    </source>
</evidence>
<sequence length="301" mass="33740">MTSEDVDKTAGGKQQLVIVTGLSGAGKSAVLHSFEDLGYQAVDNLPLTLVEPLLADSLDKGETGAVAVGIDSRTLHFSPDTFAETIGRLRKRSDVKLHVLFMDASDDVLMKRFSETRRPHPLGDTQLLRAAIKQERDIMIPVREHIDGILDTTTRTAAETRRIVRRRFTSYAPSKLIVTFMSFGFAHGVPRDADMVFDVRFLRNPHYDDDLRPMTGREKQIANFVRADEGFGDFIKKVDDLLLFLLPRYRDEGKSYLTIAFGCTGGRHRSVAVAEELAARNSMDDLTVNLYHRELSGDELR</sequence>
<dbReference type="PIRSF" id="PIRSF005052">
    <property type="entry name" value="P-loopkin"/>
    <property type="match status" value="1"/>
</dbReference>
<evidence type="ECO:0000313" key="8">
    <source>
        <dbReference type="Proteomes" id="UP001595444"/>
    </source>
</evidence>
<gene>
    <name evidence="7" type="primary">rapZ</name>
    <name evidence="7" type="ORF">ACFOKA_00440</name>
</gene>
<feature type="domain" description="RapZ-like N-terminal" evidence="5">
    <location>
        <begin position="15"/>
        <end position="169"/>
    </location>
</feature>
<reference evidence="8" key="1">
    <citation type="journal article" date="2019" name="Int. J. Syst. Evol. Microbiol.">
        <title>The Global Catalogue of Microorganisms (GCM) 10K type strain sequencing project: providing services to taxonomists for standard genome sequencing and annotation.</title>
        <authorList>
            <consortium name="The Broad Institute Genomics Platform"/>
            <consortium name="The Broad Institute Genome Sequencing Center for Infectious Disease"/>
            <person name="Wu L."/>
            <person name="Ma J."/>
        </authorList>
    </citation>
    <scope>NUCLEOTIDE SEQUENCE [LARGE SCALE GENOMIC DNA]</scope>
    <source>
        <strain evidence="8">KCTC 62164</strain>
    </source>
</reference>
<comment type="caution">
    <text evidence="7">The sequence shown here is derived from an EMBL/GenBank/DDBJ whole genome shotgun (WGS) entry which is preliminary data.</text>
</comment>
<evidence type="ECO:0000256" key="2">
    <source>
        <dbReference type="ARBA" id="ARBA00022840"/>
    </source>
</evidence>
<evidence type="ECO:0000256" key="1">
    <source>
        <dbReference type="ARBA" id="ARBA00022741"/>
    </source>
</evidence>
<dbReference type="PANTHER" id="PTHR30448">
    <property type="entry name" value="RNASE ADAPTER PROTEIN RAPZ"/>
    <property type="match status" value="1"/>
</dbReference>
<accession>A0ABV7CZQ6</accession>
<protein>
    <submittedName>
        <fullName evidence="7">RNase adapter RapZ</fullName>
    </submittedName>
</protein>